<accession>R7ZTX8</accession>
<dbReference type="EMBL" id="AQHR01000052">
    <property type="protein sequence ID" value="EON77537.1"/>
    <property type="molecule type" value="Genomic_DNA"/>
</dbReference>
<proteinExistence type="predicted"/>
<dbReference type="Proteomes" id="UP000013909">
    <property type="component" value="Unassembled WGS sequence"/>
</dbReference>
<organism evidence="2 3">
    <name type="scientific">Lunatimonas lonarensis</name>
    <dbReference type="NCBI Taxonomy" id="1232681"/>
    <lineage>
        <taxon>Bacteria</taxon>
        <taxon>Pseudomonadati</taxon>
        <taxon>Bacteroidota</taxon>
        <taxon>Cytophagia</taxon>
        <taxon>Cytophagales</taxon>
        <taxon>Cyclobacteriaceae</taxon>
    </lineage>
</organism>
<dbReference type="AlphaFoldDB" id="R7ZTX8"/>
<keyword evidence="1" id="KW-0472">Membrane</keyword>
<keyword evidence="1" id="KW-1133">Transmembrane helix</keyword>
<feature type="transmembrane region" description="Helical" evidence="1">
    <location>
        <begin position="14"/>
        <end position="37"/>
    </location>
</feature>
<evidence type="ECO:0000313" key="2">
    <source>
        <dbReference type="EMBL" id="EON77537.1"/>
    </source>
</evidence>
<sequence>MQWKVAGVLGVGHVIRFIAVVGFGIAQPFIDVVIHVLL</sequence>
<reference evidence="2 3" key="1">
    <citation type="submission" date="2013-02" db="EMBL/GenBank/DDBJ databases">
        <title>A novel strain isolated from Lonar lake, Maharashtra, India.</title>
        <authorList>
            <person name="Singh A."/>
        </authorList>
    </citation>
    <scope>NUCLEOTIDE SEQUENCE [LARGE SCALE GENOMIC DNA]</scope>
    <source>
        <strain evidence="2 3">AK24</strain>
    </source>
</reference>
<keyword evidence="1" id="KW-0812">Transmembrane</keyword>
<name>R7ZTX8_9BACT</name>
<keyword evidence="3" id="KW-1185">Reference proteome</keyword>
<evidence type="ECO:0000313" key="3">
    <source>
        <dbReference type="Proteomes" id="UP000013909"/>
    </source>
</evidence>
<gene>
    <name evidence="2" type="ORF">ADIS_1986</name>
</gene>
<comment type="caution">
    <text evidence="2">The sequence shown here is derived from an EMBL/GenBank/DDBJ whole genome shotgun (WGS) entry which is preliminary data.</text>
</comment>
<protein>
    <submittedName>
        <fullName evidence="2">Uncharacterized protein</fullName>
    </submittedName>
</protein>
<evidence type="ECO:0000256" key="1">
    <source>
        <dbReference type="SAM" id="Phobius"/>
    </source>
</evidence>